<proteinExistence type="predicted"/>
<dbReference type="Proteomes" id="UP001054252">
    <property type="component" value="Unassembled WGS sequence"/>
</dbReference>
<protein>
    <submittedName>
        <fullName evidence="1">Uncharacterized protein</fullName>
    </submittedName>
</protein>
<evidence type="ECO:0000313" key="2">
    <source>
        <dbReference type="Proteomes" id="UP001054252"/>
    </source>
</evidence>
<name>A0AAV5HVT3_9ROSI</name>
<reference evidence="1 2" key="1">
    <citation type="journal article" date="2021" name="Commun. Biol.">
        <title>The genome of Shorea leprosula (Dipterocarpaceae) highlights the ecological relevance of drought in aseasonal tropical rainforests.</title>
        <authorList>
            <person name="Ng K.K.S."/>
            <person name="Kobayashi M.J."/>
            <person name="Fawcett J.A."/>
            <person name="Hatakeyama M."/>
            <person name="Paape T."/>
            <person name="Ng C.H."/>
            <person name="Ang C.C."/>
            <person name="Tnah L.H."/>
            <person name="Lee C.T."/>
            <person name="Nishiyama T."/>
            <person name="Sese J."/>
            <person name="O'Brien M.J."/>
            <person name="Copetti D."/>
            <person name="Mohd Noor M.I."/>
            <person name="Ong R.C."/>
            <person name="Putra M."/>
            <person name="Sireger I.Z."/>
            <person name="Indrioko S."/>
            <person name="Kosugi Y."/>
            <person name="Izuno A."/>
            <person name="Isagi Y."/>
            <person name="Lee S.L."/>
            <person name="Shimizu K.K."/>
        </authorList>
    </citation>
    <scope>NUCLEOTIDE SEQUENCE [LARGE SCALE GENOMIC DNA]</scope>
    <source>
        <strain evidence="1">214</strain>
    </source>
</reference>
<accession>A0AAV5HVT3</accession>
<dbReference type="EMBL" id="BPVZ01000003">
    <property type="protein sequence ID" value="GKU89624.1"/>
    <property type="molecule type" value="Genomic_DNA"/>
</dbReference>
<dbReference type="AlphaFoldDB" id="A0AAV5HVT3"/>
<sequence>MSSSISFPRRLPSQPDLVLLAGRFWVCGNPLNSTFTHLIAKTIHVIAAPVLFNFCRNIEEIVALQVVFLSVLSPEHLARVSGIT</sequence>
<organism evidence="1 2">
    <name type="scientific">Rubroshorea leprosula</name>
    <dbReference type="NCBI Taxonomy" id="152421"/>
    <lineage>
        <taxon>Eukaryota</taxon>
        <taxon>Viridiplantae</taxon>
        <taxon>Streptophyta</taxon>
        <taxon>Embryophyta</taxon>
        <taxon>Tracheophyta</taxon>
        <taxon>Spermatophyta</taxon>
        <taxon>Magnoliopsida</taxon>
        <taxon>eudicotyledons</taxon>
        <taxon>Gunneridae</taxon>
        <taxon>Pentapetalae</taxon>
        <taxon>rosids</taxon>
        <taxon>malvids</taxon>
        <taxon>Malvales</taxon>
        <taxon>Dipterocarpaceae</taxon>
        <taxon>Rubroshorea</taxon>
    </lineage>
</organism>
<gene>
    <name evidence="1" type="ORF">SLEP1_g3740</name>
</gene>
<evidence type="ECO:0000313" key="1">
    <source>
        <dbReference type="EMBL" id="GKU89624.1"/>
    </source>
</evidence>
<comment type="caution">
    <text evidence="1">The sequence shown here is derived from an EMBL/GenBank/DDBJ whole genome shotgun (WGS) entry which is preliminary data.</text>
</comment>
<keyword evidence="2" id="KW-1185">Reference proteome</keyword>